<feature type="region of interest" description="Disordered" evidence="1">
    <location>
        <begin position="1"/>
        <end position="27"/>
    </location>
</feature>
<proteinExistence type="predicted"/>
<dbReference type="GeneID" id="18932731"/>
<gene>
    <name evidence="2" type="ORF">MELLADRAFT_76131</name>
</gene>
<dbReference type="OrthoDB" id="2526784at2759"/>
<name>F4SB82_MELLP</name>
<dbReference type="HOGENOM" id="CLU_2498326_0_0_1"/>
<dbReference type="VEuPathDB" id="FungiDB:MELLADRAFT_76131"/>
<dbReference type="EMBL" id="GL883185">
    <property type="protein sequence ID" value="EGF98103.1"/>
    <property type="molecule type" value="Genomic_DNA"/>
</dbReference>
<protein>
    <submittedName>
        <fullName evidence="2">Uncharacterized protein</fullName>
    </submittedName>
</protein>
<reference evidence="3" key="1">
    <citation type="journal article" date="2011" name="Proc. Natl. Acad. Sci. U.S.A.">
        <title>Obligate biotrophy features unraveled by the genomic analysis of rust fungi.</title>
        <authorList>
            <person name="Duplessis S."/>
            <person name="Cuomo C.A."/>
            <person name="Lin Y.-C."/>
            <person name="Aerts A."/>
            <person name="Tisserant E."/>
            <person name="Veneault-Fourrey C."/>
            <person name="Joly D.L."/>
            <person name="Hacquard S."/>
            <person name="Amselem J."/>
            <person name="Cantarel B.L."/>
            <person name="Chiu R."/>
            <person name="Coutinho P.M."/>
            <person name="Feau N."/>
            <person name="Field M."/>
            <person name="Frey P."/>
            <person name="Gelhaye E."/>
            <person name="Goldberg J."/>
            <person name="Grabherr M.G."/>
            <person name="Kodira C.D."/>
            <person name="Kohler A."/>
            <person name="Kuees U."/>
            <person name="Lindquist E.A."/>
            <person name="Lucas S.M."/>
            <person name="Mago R."/>
            <person name="Mauceli E."/>
            <person name="Morin E."/>
            <person name="Murat C."/>
            <person name="Pangilinan J.L."/>
            <person name="Park R."/>
            <person name="Pearson M."/>
            <person name="Quesneville H."/>
            <person name="Rouhier N."/>
            <person name="Sakthikumar S."/>
            <person name="Salamov A.A."/>
            <person name="Schmutz J."/>
            <person name="Selles B."/>
            <person name="Shapiro H."/>
            <person name="Tanguay P."/>
            <person name="Tuskan G.A."/>
            <person name="Henrissat B."/>
            <person name="Van de Peer Y."/>
            <person name="Rouze P."/>
            <person name="Ellis J.G."/>
            <person name="Dodds P.N."/>
            <person name="Schein J.E."/>
            <person name="Zhong S."/>
            <person name="Hamelin R.C."/>
            <person name="Grigoriev I.V."/>
            <person name="Szabo L.J."/>
            <person name="Martin F."/>
        </authorList>
    </citation>
    <scope>NUCLEOTIDE SEQUENCE [LARGE SCALE GENOMIC DNA]</scope>
    <source>
        <strain evidence="3">98AG31 / pathotype 3-4-7</strain>
    </source>
</reference>
<dbReference type="AlphaFoldDB" id="F4SB82"/>
<dbReference type="RefSeq" id="XP_007418619.1">
    <property type="nucleotide sequence ID" value="XM_007418557.1"/>
</dbReference>
<evidence type="ECO:0000256" key="1">
    <source>
        <dbReference type="SAM" id="MobiDB-lite"/>
    </source>
</evidence>
<accession>F4SB82</accession>
<evidence type="ECO:0000313" key="3">
    <source>
        <dbReference type="Proteomes" id="UP000001072"/>
    </source>
</evidence>
<sequence>MTIELKADQGQLRSRDNEPPSTNQLADACSDATESLLSQIRQTNNSTLPSLPILILMSDDPDGIELLQSVERSKQWKIMNIVITFR</sequence>
<evidence type="ECO:0000313" key="2">
    <source>
        <dbReference type="EMBL" id="EGF98103.1"/>
    </source>
</evidence>
<dbReference type="InParanoid" id="F4SB82"/>
<dbReference type="KEGG" id="mlr:MELLADRAFT_76131"/>
<organism evidence="3">
    <name type="scientific">Melampsora larici-populina (strain 98AG31 / pathotype 3-4-7)</name>
    <name type="common">Poplar leaf rust fungus</name>
    <dbReference type="NCBI Taxonomy" id="747676"/>
    <lineage>
        <taxon>Eukaryota</taxon>
        <taxon>Fungi</taxon>
        <taxon>Dikarya</taxon>
        <taxon>Basidiomycota</taxon>
        <taxon>Pucciniomycotina</taxon>
        <taxon>Pucciniomycetes</taxon>
        <taxon>Pucciniales</taxon>
        <taxon>Melampsoraceae</taxon>
        <taxon>Melampsora</taxon>
    </lineage>
</organism>
<dbReference type="Proteomes" id="UP000001072">
    <property type="component" value="Unassembled WGS sequence"/>
</dbReference>
<keyword evidence="3" id="KW-1185">Reference proteome</keyword>